<reference evidence="5 6" key="1">
    <citation type="journal article" date="2016" name="PLoS ONE">
        <title>Complete Genome Sequence and Comparative Genomics of a Novel Myxobacterium Myxococcus hansupus.</title>
        <authorList>
            <person name="Sharma G."/>
            <person name="Narwani T."/>
            <person name="Subramanian S."/>
        </authorList>
    </citation>
    <scope>NUCLEOTIDE SEQUENCE [LARGE SCALE GENOMIC DNA]</scope>
    <source>
        <strain evidence="6">mixupus</strain>
    </source>
</reference>
<dbReference type="InterPro" id="IPR001972">
    <property type="entry name" value="Stomatin_HflK_fam"/>
</dbReference>
<feature type="domain" description="Band 7" evidence="4">
    <location>
        <begin position="23"/>
        <end position="180"/>
    </location>
</feature>
<organism evidence="5 6">
    <name type="scientific">Pseudomyxococcus hansupus</name>
    <dbReference type="NCBI Taxonomy" id="1297742"/>
    <lineage>
        <taxon>Bacteria</taxon>
        <taxon>Pseudomonadati</taxon>
        <taxon>Myxococcota</taxon>
        <taxon>Myxococcia</taxon>
        <taxon>Myxococcales</taxon>
        <taxon>Cystobacterineae</taxon>
        <taxon>Myxococcaceae</taxon>
        <taxon>Pseudomyxococcus</taxon>
    </lineage>
</organism>
<dbReference type="SUPFAM" id="SSF117892">
    <property type="entry name" value="Band 7/SPFH domain"/>
    <property type="match status" value="1"/>
</dbReference>
<dbReference type="InterPro" id="IPR001107">
    <property type="entry name" value="Band_7"/>
</dbReference>
<feature type="region of interest" description="Disordered" evidence="3">
    <location>
        <begin position="258"/>
        <end position="280"/>
    </location>
</feature>
<dbReference type="PRINTS" id="PR00721">
    <property type="entry name" value="STOMATIN"/>
</dbReference>
<dbReference type="InterPro" id="IPR036013">
    <property type="entry name" value="Band_7/SPFH_dom_sf"/>
</dbReference>
<feature type="compositionally biased region" description="Basic and acidic residues" evidence="3">
    <location>
        <begin position="258"/>
        <end position="267"/>
    </location>
</feature>
<dbReference type="FunFam" id="3.30.479.30:FF:000004">
    <property type="entry name" value="Putative membrane protease family, stomatin"/>
    <property type="match status" value="1"/>
</dbReference>
<evidence type="ECO:0000259" key="4">
    <source>
        <dbReference type="SMART" id="SM00244"/>
    </source>
</evidence>
<evidence type="ECO:0000313" key="5">
    <source>
        <dbReference type="EMBL" id="AKQ69311.1"/>
    </source>
</evidence>
<accession>A0A0H4X0S4</accession>
<dbReference type="PANTHER" id="PTHR10264:SF19">
    <property type="entry name" value="AT06885P-RELATED"/>
    <property type="match status" value="1"/>
</dbReference>
<dbReference type="GO" id="GO:0098552">
    <property type="term" value="C:side of membrane"/>
    <property type="evidence" value="ECO:0007669"/>
    <property type="project" value="UniProtKB-ARBA"/>
</dbReference>
<gene>
    <name evidence="5" type="ORF">A176_006223</name>
</gene>
<keyword evidence="6" id="KW-1185">Reference proteome</keyword>
<dbReference type="CDD" id="cd08826">
    <property type="entry name" value="SPFH_eoslipins_u1"/>
    <property type="match status" value="1"/>
</dbReference>
<dbReference type="eggNOG" id="COG0330">
    <property type="taxonomic scope" value="Bacteria"/>
</dbReference>
<comment type="subcellular location">
    <subcellularLocation>
        <location evidence="1">Membrane</location>
        <topology evidence="1">Single-pass membrane protein</topology>
    </subcellularLocation>
</comment>
<evidence type="ECO:0000256" key="3">
    <source>
        <dbReference type="SAM" id="MobiDB-lite"/>
    </source>
</evidence>
<dbReference type="KEGG" id="mym:A176_006223"/>
<dbReference type="InterPro" id="IPR043202">
    <property type="entry name" value="Band-7_stomatin-like"/>
</dbReference>
<dbReference type="PATRIC" id="fig|1297742.4.peg.6315"/>
<evidence type="ECO:0000313" key="6">
    <source>
        <dbReference type="Proteomes" id="UP000009026"/>
    </source>
</evidence>
<dbReference type="EMBL" id="CP012109">
    <property type="protein sequence ID" value="AKQ69311.1"/>
    <property type="molecule type" value="Genomic_DNA"/>
</dbReference>
<dbReference type="GO" id="GO:0005886">
    <property type="term" value="C:plasma membrane"/>
    <property type="evidence" value="ECO:0007669"/>
    <property type="project" value="InterPro"/>
</dbReference>
<evidence type="ECO:0000256" key="1">
    <source>
        <dbReference type="ARBA" id="ARBA00004167"/>
    </source>
</evidence>
<dbReference type="GO" id="GO:0006508">
    <property type="term" value="P:proteolysis"/>
    <property type="evidence" value="ECO:0007669"/>
    <property type="project" value="UniProtKB-KW"/>
</dbReference>
<comment type="similarity">
    <text evidence="2">Belongs to the band 7/mec-2 family.</text>
</comment>
<sequence length="280" mass="31384">MMQLTGLLGLLIPLAILFMLFLSGVRIVNEYQNGVVFRLGRFVGLKRAGFRWLIPFVERMVIIDLRTVARDVPPQDVITRDNVSVKVNAVVYFRVIHADKAVLQVEDYLYATSQLAQTTLRSILGQVDLDQLLSERDRINHEIQQVLDARTDPWGVKVSNVEVKHIDLPSEMQRAIARQAEAERERRAKIIAAEGEHQAAEKLSMAAKVLSRYPATLQLRYLQTLVEITTGGNHTILPIPLDLLRTLGGVKARLEQADDELTERYGDAEDEEGPPAGGLS</sequence>
<dbReference type="Pfam" id="PF01145">
    <property type="entry name" value="Band_7"/>
    <property type="match status" value="1"/>
</dbReference>
<dbReference type="GO" id="GO:0008233">
    <property type="term" value="F:peptidase activity"/>
    <property type="evidence" value="ECO:0007669"/>
    <property type="project" value="UniProtKB-KW"/>
</dbReference>
<dbReference type="STRING" id="1297742.A176_006223"/>
<dbReference type="AlphaFoldDB" id="A0A0H4X0S4"/>
<dbReference type="SMART" id="SM00244">
    <property type="entry name" value="PHB"/>
    <property type="match status" value="1"/>
</dbReference>
<protein>
    <submittedName>
        <fullName evidence="5">Putative stomatin/prohibitin family membrane protease</fullName>
    </submittedName>
</protein>
<dbReference type="Gene3D" id="3.30.479.30">
    <property type="entry name" value="Band 7 domain"/>
    <property type="match status" value="1"/>
</dbReference>
<evidence type="ECO:0000256" key="2">
    <source>
        <dbReference type="ARBA" id="ARBA00008164"/>
    </source>
</evidence>
<keyword evidence="5" id="KW-0378">Hydrolase</keyword>
<keyword evidence="5" id="KW-0645">Protease</keyword>
<dbReference type="Gene3D" id="6.10.250.2090">
    <property type="match status" value="1"/>
</dbReference>
<name>A0A0H4X0S4_9BACT</name>
<proteinExistence type="inferred from homology"/>
<dbReference type="PANTHER" id="PTHR10264">
    <property type="entry name" value="BAND 7 PROTEIN-RELATED"/>
    <property type="match status" value="1"/>
</dbReference>
<dbReference type="Proteomes" id="UP000009026">
    <property type="component" value="Chromosome"/>
</dbReference>